<dbReference type="Pfam" id="PF00440">
    <property type="entry name" value="TetR_N"/>
    <property type="match status" value="1"/>
</dbReference>
<keyword evidence="1 2" id="KW-0238">DNA-binding</keyword>
<proteinExistence type="predicted"/>
<reference evidence="5" key="1">
    <citation type="journal article" date="2019" name="Int. J. Syst. Evol. Microbiol.">
        <title>The Global Catalogue of Microorganisms (GCM) 10K type strain sequencing project: providing services to taxonomists for standard genome sequencing and annotation.</title>
        <authorList>
            <consortium name="The Broad Institute Genomics Platform"/>
            <consortium name="The Broad Institute Genome Sequencing Center for Infectious Disease"/>
            <person name="Wu L."/>
            <person name="Ma J."/>
        </authorList>
    </citation>
    <scope>NUCLEOTIDE SEQUENCE [LARGE SCALE GENOMIC DNA]</scope>
    <source>
        <strain evidence="5">CGMCC 4.7241</strain>
    </source>
</reference>
<protein>
    <submittedName>
        <fullName evidence="4">TetR/AcrR family transcriptional regulator</fullName>
    </submittedName>
</protein>
<evidence type="ECO:0000256" key="1">
    <source>
        <dbReference type="ARBA" id="ARBA00023125"/>
    </source>
</evidence>
<comment type="caution">
    <text evidence="4">The sequence shown here is derived from an EMBL/GenBank/DDBJ whole genome shotgun (WGS) entry which is preliminary data.</text>
</comment>
<gene>
    <name evidence="4" type="ORF">ACFOUW_22520</name>
</gene>
<feature type="DNA-binding region" description="H-T-H motif" evidence="2">
    <location>
        <begin position="45"/>
        <end position="64"/>
    </location>
</feature>
<name>A0ABV7YHU5_9ACTN</name>
<sequence>MARPVNPTARKYRSTVRTEQAQLTRRRILDAATRLFVTNGYAGTTVNAVAAEAGVVAETIYSTLGGKRGLLEGVIDATIVAYLAPLHDPDHDRSSRWAEIDRLSSARERLRAWAELVCQILAHTSPIHALIRGAADGEPFALQLRERLLRERLADITMSVERYVGDALRPGLTVAQASARACALASPELHHLLTVELGWTPPQHQAWLCELLQVELLGPE</sequence>
<accession>A0ABV7YHU5</accession>
<evidence type="ECO:0000256" key="2">
    <source>
        <dbReference type="PROSITE-ProRule" id="PRU00335"/>
    </source>
</evidence>
<organism evidence="4 5">
    <name type="scientific">Tenggerimyces flavus</name>
    <dbReference type="NCBI Taxonomy" id="1708749"/>
    <lineage>
        <taxon>Bacteria</taxon>
        <taxon>Bacillati</taxon>
        <taxon>Actinomycetota</taxon>
        <taxon>Actinomycetes</taxon>
        <taxon>Propionibacteriales</taxon>
        <taxon>Nocardioidaceae</taxon>
        <taxon>Tenggerimyces</taxon>
    </lineage>
</organism>
<dbReference type="PANTHER" id="PTHR30055">
    <property type="entry name" value="HTH-TYPE TRANSCRIPTIONAL REGULATOR RUTR"/>
    <property type="match status" value="1"/>
</dbReference>
<evidence type="ECO:0000313" key="4">
    <source>
        <dbReference type="EMBL" id="MFC3763629.1"/>
    </source>
</evidence>
<dbReference type="PROSITE" id="PS50977">
    <property type="entry name" value="HTH_TETR_2"/>
    <property type="match status" value="1"/>
</dbReference>
<evidence type="ECO:0000259" key="3">
    <source>
        <dbReference type="PROSITE" id="PS50977"/>
    </source>
</evidence>
<dbReference type="PRINTS" id="PR00455">
    <property type="entry name" value="HTHTETR"/>
</dbReference>
<dbReference type="RefSeq" id="WP_205115759.1">
    <property type="nucleotide sequence ID" value="NZ_JAFBCM010000001.1"/>
</dbReference>
<evidence type="ECO:0000313" key="5">
    <source>
        <dbReference type="Proteomes" id="UP001595699"/>
    </source>
</evidence>
<dbReference type="InterPro" id="IPR009057">
    <property type="entry name" value="Homeodomain-like_sf"/>
</dbReference>
<keyword evidence="5" id="KW-1185">Reference proteome</keyword>
<dbReference type="SUPFAM" id="SSF46689">
    <property type="entry name" value="Homeodomain-like"/>
    <property type="match status" value="1"/>
</dbReference>
<dbReference type="InterPro" id="IPR050109">
    <property type="entry name" value="HTH-type_TetR-like_transc_reg"/>
</dbReference>
<dbReference type="Gene3D" id="1.10.357.10">
    <property type="entry name" value="Tetracycline Repressor, domain 2"/>
    <property type="match status" value="1"/>
</dbReference>
<dbReference type="PANTHER" id="PTHR30055:SF223">
    <property type="entry name" value="HTH-TYPE TRANSCRIPTIONAL REGULATOR UIDR"/>
    <property type="match status" value="1"/>
</dbReference>
<dbReference type="EMBL" id="JBHRZH010000019">
    <property type="protein sequence ID" value="MFC3763629.1"/>
    <property type="molecule type" value="Genomic_DNA"/>
</dbReference>
<dbReference type="InterPro" id="IPR001647">
    <property type="entry name" value="HTH_TetR"/>
</dbReference>
<dbReference type="Proteomes" id="UP001595699">
    <property type="component" value="Unassembled WGS sequence"/>
</dbReference>
<feature type="domain" description="HTH tetR-type" evidence="3">
    <location>
        <begin position="22"/>
        <end position="82"/>
    </location>
</feature>